<gene>
    <name evidence="2" type="ORF">Cgig2_019196</name>
</gene>
<dbReference type="Proteomes" id="UP001153076">
    <property type="component" value="Unassembled WGS sequence"/>
</dbReference>
<name>A0A9Q1QB91_9CARY</name>
<dbReference type="PANTHER" id="PTHR36073:SF1">
    <property type="entry name" value="OS01G0962100 PROTEIN"/>
    <property type="match status" value="1"/>
</dbReference>
<dbReference type="OrthoDB" id="1937632at2759"/>
<feature type="transmembrane region" description="Helical" evidence="1">
    <location>
        <begin position="207"/>
        <end position="225"/>
    </location>
</feature>
<reference evidence="2" key="1">
    <citation type="submission" date="2022-04" db="EMBL/GenBank/DDBJ databases">
        <title>Carnegiea gigantea Genome sequencing and assembly v2.</title>
        <authorList>
            <person name="Copetti D."/>
            <person name="Sanderson M.J."/>
            <person name="Burquez A."/>
            <person name="Wojciechowski M.F."/>
        </authorList>
    </citation>
    <scope>NUCLEOTIDE SEQUENCE</scope>
    <source>
        <strain evidence="2">SGP5-SGP5p</strain>
        <tissue evidence="2">Aerial part</tissue>
    </source>
</reference>
<proteinExistence type="predicted"/>
<dbReference type="AlphaFoldDB" id="A0A9Q1QB91"/>
<protein>
    <submittedName>
        <fullName evidence="2">Uncharacterized protein</fullName>
    </submittedName>
</protein>
<organism evidence="2 3">
    <name type="scientific">Carnegiea gigantea</name>
    <dbReference type="NCBI Taxonomy" id="171969"/>
    <lineage>
        <taxon>Eukaryota</taxon>
        <taxon>Viridiplantae</taxon>
        <taxon>Streptophyta</taxon>
        <taxon>Embryophyta</taxon>
        <taxon>Tracheophyta</taxon>
        <taxon>Spermatophyta</taxon>
        <taxon>Magnoliopsida</taxon>
        <taxon>eudicotyledons</taxon>
        <taxon>Gunneridae</taxon>
        <taxon>Pentapetalae</taxon>
        <taxon>Caryophyllales</taxon>
        <taxon>Cactineae</taxon>
        <taxon>Cactaceae</taxon>
        <taxon>Cactoideae</taxon>
        <taxon>Echinocereeae</taxon>
        <taxon>Carnegiea</taxon>
    </lineage>
</organism>
<keyword evidence="1" id="KW-0472">Membrane</keyword>
<evidence type="ECO:0000313" key="2">
    <source>
        <dbReference type="EMBL" id="KAJ8435777.1"/>
    </source>
</evidence>
<dbReference type="EMBL" id="JAKOGI010000388">
    <property type="protein sequence ID" value="KAJ8435777.1"/>
    <property type="molecule type" value="Genomic_DNA"/>
</dbReference>
<sequence>MVVVGWRYGWQLTERGWSMGGDGWWRPMGMVAEFRVGCMMWVQHLKDENFRLREVQSKTVWDPTSKISAREDGITGTHDKCPPYEMHWQSSKSAMLIGNSLVLEGSWADNRHAGPQPNPTGLVDPLTPLVFSSDIDNDAALLQKREVALSRSLFSALLSLLVGLIIWAAEEPCMPLVMALFTVVGLSLRSVVHFFSTIKNRPASNAVALLSFNWFILGALTYPTLPRVAHMLSPAVMTLLERMSSGVG</sequence>
<accession>A0A9Q1QB91</accession>
<evidence type="ECO:0000256" key="1">
    <source>
        <dbReference type="SAM" id="Phobius"/>
    </source>
</evidence>
<keyword evidence="1" id="KW-1133">Transmembrane helix</keyword>
<feature type="transmembrane region" description="Helical" evidence="1">
    <location>
        <begin position="175"/>
        <end position="195"/>
    </location>
</feature>
<feature type="transmembrane region" description="Helical" evidence="1">
    <location>
        <begin position="152"/>
        <end position="169"/>
    </location>
</feature>
<dbReference type="PANTHER" id="PTHR36073">
    <property type="match status" value="1"/>
</dbReference>
<comment type="caution">
    <text evidence="2">The sequence shown here is derived from an EMBL/GenBank/DDBJ whole genome shotgun (WGS) entry which is preliminary data.</text>
</comment>
<keyword evidence="1" id="KW-0812">Transmembrane</keyword>
<evidence type="ECO:0000313" key="3">
    <source>
        <dbReference type="Proteomes" id="UP001153076"/>
    </source>
</evidence>
<keyword evidence="3" id="KW-1185">Reference proteome</keyword>